<dbReference type="Gene3D" id="2.40.50.140">
    <property type="entry name" value="Nucleic acid-binding proteins"/>
    <property type="match status" value="1"/>
</dbReference>
<sequence>MSKEMLEAFRILEEDMGINKADIIDAVTESLRSAYKRRYGQSESAVIEFDEKKGDFHVFTVREVVDEVFDSRLEISLKDALAISSAYEMGDKIKFQEDPAEFGRVAAQSAKQTIMEKMRKQKRAITFNTYKQHENEIMSGTVERFDNRFIYVNLGTIEAQLSKQDQIPGEVFQSHDRIEVYVYKVEDNGRGVNVFVSRSHPEMIKRLMEQEIPEVYDGTVEIMSVAREAGDRTKVAVRSHNPNVDAIGTIVGRGGSNIKKITSKFHPARYDAKNDRMIPTEENIDVIEWVADEAEFIYNALAPAEVDQVLFDTEDGKHATVVVPDDKLSLAIGRRGQNVRLAAHLTGFRIDIKSASEYEAFEAAQYATEELVEEVAEEFTEEQE</sequence>
<comment type="similarity">
    <text evidence="7">Belongs to the NusA family.</text>
</comment>
<dbReference type="InterPro" id="IPR003029">
    <property type="entry name" value="S1_domain"/>
</dbReference>
<dbReference type="GO" id="GO:0005829">
    <property type="term" value="C:cytosol"/>
    <property type="evidence" value="ECO:0007669"/>
    <property type="project" value="TreeGrafter"/>
</dbReference>
<name>A0A2I5KR23_STRSU</name>
<dbReference type="SUPFAM" id="SSF54814">
    <property type="entry name" value="Prokaryotic type KH domain (KH-domain type II)"/>
    <property type="match status" value="2"/>
</dbReference>
<accession>A0A2I5KR23</accession>
<evidence type="ECO:0000256" key="3">
    <source>
        <dbReference type="ARBA" id="ARBA00022814"/>
    </source>
</evidence>
<keyword evidence="5 7" id="KW-0805">Transcription regulation</keyword>
<dbReference type="RefSeq" id="WP_099876915.1">
    <property type="nucleotide sequence ID" value="NZ_CP025043.1"/>
</dbReference>
<dbReference type="SMART" id="SM00322">
    <property type="entry name" value="KH"/>
    <property type="match status" value="2"/>
</dbReference>
<dbReference type="SUPFAM" id="SSF69705">
    <property type="entry name" value="Transcription factor NusA, N-terminal domain"/>
    <property type="match status" value="1"/>
</dbReference>
<feature type="domain" description="S1 motif" evidence="8">
    <location>
        <begin position="133"/>
        <end position="199"/>
    </location>
</feature>
<dbReference type="CDD" id="cd02134">
    <property type="entry name" value="KH-II_NusA_rpt1"/>
    <property type="match status" value="1"/>
</dbReference>
<dbReference type="InterPro" id="IPR036555">
    <property type="entry name" value="NusA_N_sf"/>
</dbReference>
<dbReference type="GO" id="GO:0003723">
    <property type="term" value="F:RNA binding"/>
    <property type="evidence" value="ECO:0007669"/>
    <property type="project" value="UniProtKB-UniRule"/>
</dbReference>
<dbReference type="PANTHER" id="PTHR22648">
    <property type="entry name" value="TRANSCRIPTION TERMINATION FACTOR NUSA"/>
    <property type="match status" value="1"/>
</dbReference>
<keyword evidence="6 7" id="KW-0804">Transcription</keyword>
<dbReference type="SUPFAM" id="SSF50249">
    <property type="entry name" value="Nucleic acid-binding proteins"/>
    <property type="match status" value="1"/>
</dbReference>
<keyword evidence="1 7" id="KW-0806">Transcription termination</keyword>
<evidence type="ECO:0000256" key="2">
    <source>
        <dbReference type="ARBA" id="ARBA00022490"/>
    </source>
</evidence>
<evidence type="ECO:0000256" key="7">
    <source>
        <dbReference type="HAMAP-Rule" id="MF_00945"/>
    </source>
</evidence>
<dbReference type="EMBL" id="CP025043">
    <property type="protein sequence ID" value="AUA19805.1"/>
    <property type="molecule type" value="Genomic_DNA"/>
</dbReference>
<dbReference type="NCBIfam" id="TIGR01953">
    <property type="entry name" value="NusA"/>
    <property type="match status" value="1"/>
</dbReference>
<dbReference type="FunFam" id="3.30.1480.10:FF:000002">
    <property type="entry name" value="Transcription termination/antitermination protein NusA"/>
    <property type="match status" value="1"/>
</dbReference>
<evidence type="ECO:0000256" key="1">
    <source>
        <dbReference type="ARBA" id="ARBA00022472"/>
    </source>
</evidence>
<proteinExistence type="inferred from homology"/>
<evidence type="ECO:0000256" key="4">
    <source>
        <dbReference type="ARBA" id="ARBA00022884"/>
    </source>
</evidence>
<dbReference type="Pfam" id="PF26594">
    <property type="entry name" value="KH_NusA_2nd"/>
    <property type="match status" value="1"/>
</dbReference>
<comment type="subunit">
    <text evidence="7">Monomer. Binds directly to the core enzyme of the DNA-dependent RNA polymerase and to nascent RNA.</text>
</comment>
<evidence type="ECO:0000256" key="6">
    <source>
        <dbReference type="ARBA" id="ARBA00023163"/>
    </source>
</evidence>
<evidence type="ECO:0000313" key="11">
    <source>
        <dbReference type="Proteomes" id="UP000231863"/>
    </source>
</evidence>
<dbReference type="Pfam" id="PF08529">
    <property type="entry name" value="NusA_N"/>
    <property type="match status" value="1"/>
</dbReference>
<feature type="domain" description="K Homology" evidence="9">
    <location>
        <begin position="315"/>
        <end position="373"/>
    </location>
</feature>
<dbReference type="Gene3D" id="3.30.1480.10">
    <property type="entry name" value="NusA, N-terminal domain"/>
    <property type="match status" value="1"/>
</dbReference>
<evidence type="ECO:0000259" key="9">
    <source>
        <dbReference type="SMART" id="SM00322"/>
    </source>
</evidence>
<keyword evidence="4 7" id="KW-0694">RNA-binding</keyword>
<evidence type="ECO:0000313" key="10">
    <source>
        <dbReference type="EMBL" id="AUA19805.1"/>
    </source>
</evidence>
<evidence type="ECO:0000256" key="5">
    <source>
        <dbReference type="ARBA" id="ARBA00023015"/>
    </source>
</evidence>
<dbReference type="InterPro" id="IPR058582">
    <property type="entry name" value="KH_NusA_2nd"/>
</dbReference>
<dbReference type="FunFam" id="3.30.300.20:FF:000005">
    <property type="entry name" value="Transcription termination/antitermination protein NusA"/>
    <property type="match status" value="1"/>
</dbReference>
<dbReference type="GO" id="GO:0003700">
    <property type="term" value="F:DNA-binding transcription factor activity"/>
    <property type="evidence" value="ECO:0007669"/>
    <property type="project" value="InterPro"/>
</dbReference>
<reference evidence="10 11" key="1">
    <citation type="submission" date="2017-11" db="EMBL/GenBank/DDBJ databases">
        <title>Genome analysis of Streptococcus suis serotype chz stain ah681.</title>
        <authorList>
            <person name="Pan Z."/>
            <person name="Zhang Y."/>
            <person name="Ma J."/>
            <person name="Lu P."/>
            <person name="Zhu Y."/>
            <person name="Zhong X."/>
            <person name="Dong W."/>
            <person name="Lu C."/>
            <person name="Yao H."/>
        </authorList>
    </citation>
    <scope>NUCLEOTIDE SEQUENCE [LARGE SCALE GENOMIC DNA]</scope>
    <source>
        <strain evidence="10 11">AH681</strain>
    </source>
</reference>
<protein>
    <recommendedName>
        <fullName evidence="7">Transcription termination/antitermination protein NusA</fullName>
    </recommendedName>
</protein>
<dbReference type="Gene3D" id="3.30.300.20">
    <property type="match status" value="2"/>
</dbReference>
<dbReference type="InterPro" id="IPR010213">
    <property type="entry name" value="TF_NusA"/>
</dbReference>
<dbReference type="FunFam" id="2.40.50.140:FF:000058">
    <property type="entry name" value="Transcription termination/antitermination protein NusA"/>
    <property type="match status" value="1"/>
</dbReference>
<comment type="subcellular location">
    <subcellularLocation>
        <location evidence="7">Cytoplasm</location>
    </subcellularLocation>
</comment>
<dbReference type="HAMAP" id="MF_00945_B">
    <property type="entry name" value="NusA_B"/>
    <property type="match status" value="1"/>
</dbReference>
<comment type="function">
    <text evidence="7">Participates in both transcription termination and antitermination.</text>
</comment>
<keyword evidence="3 7" id="KW-0889">Transcription antitermination</keyword>
<dbReference type="Pfam" id="PF00575">
    <property type="entry name" value="S1"/>
    <property type="match status" value="1"/>
</dbReference>
<dbReference type="InterPro" id="IPR015946">
    <property type="entry name" value="KH_dom-like_a/b"/>
</dbReference>
<feature type="domain" description="K Homology" evidence="9">
    <location>
        <begin position="229"/>
        <end position="306"/>
    </location>
</feature>
<dbReference type="InterPro" id="IPR009019">
    <property type="entry name" value="KH_sf_prok-type"/>
</dbReference>
<dbReference type="SMART" id="SM00316">
    <property type="entry name" value="S1"/>
    <property type="match status" value="1"/>
</dbReference>
<dbReference type="InterPro" id="IPR030842">
    <property type="entry name" value="TF_NusA_bacterial"/>
</dbReference>
<dbReference type="InterPro" id="IPR004087">
    <property type="entry name" value="KH_dom"/>
</dbReference>
<dbReference type="PANTHER" id="PTHR22648:SF0">
    <property type="entry name" value="TRANSCRIPTION TERMINATION_ANTITERMINATION PROTEIN NUSA"/>
    <property type="match status" value="1"/>
</dbReference>
<dbReference type="Proteomes" id="UP000231863">
    <property type="component" value="Chromosome"/>
</dbReference>
<keyword evidence="2 7" id="KW-0963">Cytoplasm</keyword>
<gene>
    <name evidence="7" type="primary">nusA</name>
    <name evidence="10" type="ORF">CWI26_10095</name>
</gene>
<dbReference type="InterPro" id="IPR025249">
    <property type="entry name" value="TF_NusA_KH_1st"/>
</dbReference>
<dbReference type="CDD" id="cd22529">
    <property type="entry name" value="KH-II_NusA_rpt2"/>
    <property type="match status" value="1"/>
</dbReference>
<dbReference type="InterPro" id="IPR013735">
    <property type="entry name" value="TF_NusA_N"/>
</dbReference>
<dbReference type="GO" id="GO:0006353">
    <property type="term" value="P:DNA-templated transcription termination"/>
    <property type="evidence" value="ECO:0007669"/>
    <property type="project" value="UniProtKB-UniRule"/>
</dbReference>
<dbReference type="CDD" id="cd04455">
    <property type="entry name" value="S1_NusA"/>
    <property type="match status" value="1"/>
</dbReference>
<dbReference type="PROSITE" id="PS50084">
    <property type="entry name" value="KH_TYPE_1"/>
    <property type="match status" value="1"/>
</dbReference>
<dbReference type="AlphaFoldDB" id="A0A2I5KR23"/>
<organism evidence="10 11">
    <name type="scientific">Streptococcus suis</name>
    <dbReference type="NCBI Taxonomy" id="1307"/>
    <lineage>
        <taxon>Bacteria</taxon>
        <taxon>Bacillati</taxon>
        <taxon>Bacillota</taxon>
        <taxon>Bacilli</taxon>
        <taxon>Lactobacillales</taxon>
        <taxon>Streptococcaceae</taxon>
        <taxon>Streptococcus</taxon>
    </lineage>
</organism>
<evidence type="ECO:0000259" key="8">
    <source>
        <dbReference type="SMART" id="SM00316"/>
    </source>
</evidence>
<dbReference type="InterPro" id="IPR012340">
    <property type="entry name" value="NA-bd_OB-fold"/>
</dbReference>
<dbReference type="Pfam" id="PF13184">
    <property type="entry name" value="KH_NusA_1st"/>
    <property type="match status" value="1"/>
</dbReference>
<dbReference type="GO" id="GO:0031564">
    <property type="term" value="P:transcription antitermination"/>
    <property type="evidence" value="ECO:0007669"/>
    <property type="project" value="UniProtKB-UniRule"/>
</dbReference>